<dbReference type="InterPro" id="IPR002110">
    <property type="entry name" value="Ankyrin_rpt"/>
</dbReference>
<accession>A0A7S3MEH5</accession>
<dbReference type="Gene3D" id="1.25.40.20">
    <property type="entry name" value="Ankyrin repeat-containing domain"/>
    <property type="match status" value="1"/>
</dbReference>
<evidence type="ECO:0000256" key="6">
    <source>
        <dbReference type="ARBA" id="ARBA00023004"/>
    </source>
</evidence>
<evidence type="ECO:0000256" key="3">
    <source>
        <dbReference type="ARBA" id="ARBA00022737"/>
    </source>
</evidence>
<dbReference type="PANTHER" id="PTHR24171">
    <property type="entry name" value="ANKYRIN REPEAT DOMAIN-CONTAINING PROTEIN 39-RELATED"/>
    <property type="match status" value="1"/>
</dbReference>
<sequence length="698" mass="77522">MSSLHLKNNGNQNRYTRRQEQRRKIDSLISTEGVVFGRREPTPDEVQQMKNGIEENKVSEFGLLRLSSLKLNICYDMGGEDGPCSLLRYAISRGRDKIAMALIRAGALPHAQCISETVQTFRTFRELNPQYAVWLMAFEQTRRSPSSTCAICCANQVDCVQFDTCCHKVCMHCFWVRANELDGLKSQLPQMLSHLSVWDKILDPIICCLSCGNQAYIGENGQSHQSRLLQLPSEECDRASYDLFRALPVSHVSGNRKELSTPAGQHKSKKEKTLKGMHLRELAQCNPGTTQAQRQEEFVKACMKADIRRVAALIEAGVHLDGIDEYGMTALMQSAWLGHVHVCALLIAAGADAHIQDALGHTALSIAVSTGDGDVIELLVRIHGAAEGYATEAWSEGDKEVNFSYFDHVVEEKDLPSSLCALYQERYTLRMEPIVSQNSPHQGGGNTSEHNAALSILIPPETSQLYQENVRAFWRDHGVKGAEPGAFCVDHFFEDVFLQSLLSVFTRLPVAPSEKAHCASRSYFCDVEEQFTHPLEQAIRRITRIGSLRDLRGNANTIETDESDSADSTSRTIKVFPQMRFLHYEAEGTALAPHVDLSRHDPRAVHIKSTHTFILYLTDCDAGGGETVLLKSLCAKGKAVTTETVALNNGYDDNTVAAVSPRRGRLLLFPHNCPHEGRAISSKDPKLLLRGEVYIGPC</sequence>
<name>A0A7S3MEH5_9STRA</name>
<dbReference type="InterPro" id="IPR006620">
    <property type="entry name" value="Pro_4_hyd_alph"/>
</dbReference>
<dbReference type="SMART" id="SM00248">
    <property type="entry name" value="ANK"/>
    <property type="match status" value="3"/>
</dbReference>
<feature type="repeat" description="ANK" evidence="8">
    <location>
        <begin position="326"/>
        <end position="358"/>
    </location>
</feature>
<feature type="domain" description="Fe2OG dioxygenase" evidence="10">
    <location>
        <begin position="575"/>
        <end position="697"/>
    </location>
</feature>
<dbReference type="GO" id="GO:0031418">
    <property type="term" value="F:L-ascorbic acid binding"/>
    <property type="evidence" value="ECO:0007669"/>
    <property type="project" value="InterPro"/>
</dbReference>
<dbReference type="InterPro" id="IPR036770">
    <property type="entry name" value="Ankyrin_rpt-contain_sf"/>
</dbReference>
<evidence type="ECO:0000259" key="10">
    <source>
        <dbReference type="PROSITE" id="PS51471"/>
    </source>
</evidence>
<feature type="region of interest" description="Disordered" evidence="9">
    <location>
        <begin position="1"/>
        <end position="22"/>
    </location>
</feature>
<keyword evidence="5" id="KW-0560">Oxidoreductase</keyword>
<protein>
    <recommendedName>
        <fullName evidence="10">Fe2OG dioxygenase domain-containing protein</fullName>
    </recommendedName>
</protein>
<keyword evidence="3" id="KW-0677">Repeat</keyword>
<evidence type="ECO:0000256" key="2">
    <source>
        <dbReference type="ARBA" id="ARBA00022723"/>
    </source>
</evidence>
<feature type="compositionally biased region" description="Polar residues" evidence="9">
    <location>
        <begin position="1"/>
        <end position="14"/>
    </location>
</feature>
<dbReference type="SUPFAM" id="SSF48403">
    <property type="entry name" value="Ankyrin repeat"/>
    <property type="match status" value="1"/>
</dbReference>
<dbReference type="PROSITE" id="PS51471">
    <property type="entry name" value="FE2OG_OXY"/>
    <property type="match status" value="1"/>
</dbReference>
<keyword evidence="6" id="KW-0408">Iron</keyword>
<dbReference type="InterPro" id="IPR005123">
    <property type="entry name" value="Oxoglu/Fe-dep_dioxygenase_dom"/>
</dbReference>
<evidence type="ECO:0000256" key="4">
    <source>
        <dbReference type="ARBA" id="ARBA00022964"/>
    </source>
</evidence>
<reference evidence="11" key="1">
    <citation type="submission" date="2021-01" db="EMBL/GenBank/DDBJ databases">
        <authorList>
            <person name="Corre E."/>
            <person name="Pelletier E."/>
            <person name="Niang G."/>
            <person name="Scheremetjew M."/>
            <person name="Finn R."/>
            <person name="Kale V."/>
            <person name="Holt S."/>
            <person name="Cochrane G."/>
            <person name="Meng A."/>
            <person name="Brown T."/>
            <person name="Cohen L."/>
        </authorList>
    </citation>
    <scope>NUCLEOTIDE SEQUENCE</scope>
    <source>
        <strain evidence="11">CCAP 955/1</strain>
    </source>
</reference>
<comment type="cofactor">
    <cofactor evidence="1">
        <name>L-ascorbate</name>
        <dbReference type="ChEBI" id="CHEBI:38290"/>
    </cofactor>
</comment>
<evidence type="ECO:0000256" key="9">
    <source>
        <dbReference type="SAM" id="MobiDB-lite"/>
    </source>
</evidence>
<keyword evidence="7 8" id="KW-0040">ANK repeat</keyword>
<dbReference type="GO" id="GO:0005506">
    <property type="term" value="F:iron ion binding"/>
    <property type="evidence" value="ECO:0007669"/>
    <property type="project" value="InterPro"/>
</dbReference>
<evidence type="ECO:0000256" key="5">
    <source>
        <dbReference type="ARBA" id="ARBA00023002"/>
    </source>
</evidence>
<dbReference type="EMBL" id="HBIC01051823">
    <property type="protein sequence ID" value="CAE0297745.1"/>
    <property type="molecule type" value="Transcribed_RNA"/>
</dbReference>
<dbReference type="Pfam" id="PF13637">
    <property type="entry name" value="Ank_4"/>
    <property type="match status" value="1"/>
</dbReference>
<dbReference type="Pfam" id="PF13640">
    <property type="entry name" value="2OG-FeII_Oxy_3"/>
    <property type="match status" value="1"/>
</dbReference>
<evidence type="ECO:0000256" key="8">
    <source>
        <dbReference type="PROSITE-ProRule" id="PRU00023"/>
    </source>
</evidence>
<proteinExistence type="predicted"/>
<keyword evidence="2" id="KW-0479">Metal-binding</keyword>
<dbReference type="PROSITE" id="PS50297">
    <property type="entry name" value="ANK_REP_REGION"/>
    <property type="match status" value="1"/>
</dbReference>
<dbReference type="GO" id="GO:0051213">
    <property type="term" value="F:dioxygenase activity"/>
    <property type="evidence" value="ECO:0007669"/>
    <property type="project" value="UniProtKB-KW"/>
</dbReference>
<dbReference type="PROSITE" id="PS50088">
    <property type="entry name" value="ANK_REPEAT"/>
    <property type="match status" value="1"/>
</dbReference>
<evidence type="ECO:0000256" key="7">
    <source>
        <dbReference type="ARBA" id="ARBA00023043"/>
    </source>
</evidence>
<organism evidence="11">
    <name type="scientific">Spumella elongata</name>
    <dbReference type="NCBI Taxonomy" id="89044"/>
    <lineage>
        <taxon>Eukaryota</taxon>
        <taxon>Sar</taxon>
        <taxon>Stramenopiles</taxon>
        <taxon>Ochrophyta</taxon>
        <taxon>Chrysophyceae</taxon>
        <taxon>Chromulinales</taxon>
        <taxon>Chromulinaceae</taxon>
        <taxon>Spumella</taxon>
    </lineage>
</organism>
<dbReference type="AlphaFoldDB" id="A0A7S3MEH5"/>
<dbReference type="InterPro" id="IPR044862">
    <property type="entry name" value="Pro_4_hyd_alph_FE2OG_OXY"/>
</dbReference>
<dbReference type="SMART" id="SM00702">
    <property type="entry name" value="P4Hc"/>
    <property type="match status" value="1"/>
</dbReference>
<evidence type="ECO:0000313" key="11">
    <source>
        <dbReference type="EMBL" id="CAE0297745.1"/>
    </source>
</evidence>
<dbReference type="GO" id="GO:0016705">
    <property type="term" value="F:oxidoreductase activity, acting on paired donors, with incorporation or reduction of molecular oxygen"/>
    <property type="evidence" value="ECO:0007669"/>
    <property type="project" value="InterPro"/>
</dbReference>
<gene>
    <name evidence="11" type="ORF">SELO1098_LOCUS26599</name>
</gene>
<dbReference type="Gene3D" id="2.60.120.620">
    <property type="entry name" value="q2cbj1_9rhob like domain"/>
    <property type="match status" value="1"/>
</dbReference>
<keyword evidence="4" id="KW-0223">Dioxygenase</keyword>
<evidence type="ECO:0000256" key="1">
    <source>
        <dbReference type="ARBA" id="ARBA00001961"/>
    </source>
</evidence>